<evidence type="ECO:0000259" key="1">
    <source>
        <dbReference type="SMART" id="SM01321"/>
    </source>
</evidence>
<sequence>MGLTLIEMPYKNKAYKPQKGCYYHIYGKGLNDAQIYSDHDDYALFLYLLKKYLTPDYMEERSVNGRRMKLPVNSVAYEVNLFCYCLMPTHFHLLVENLENAGISNLMKRVVTLYSSFFNSKYGRQGTLLQGGYRAVLLSNENQFVYVSRYIHLNPIKANLSKKAINYRYSSYVNYLEKKCLPWLILNPRLLEATDYADIETYLVDIEDNPKEGIL</sequence>
<dbReference type="GO" id="GO:0006313">
    <property type="term" value="P:DNA transposition"/>
    <property type="evidence" value="ECO:0007669"/>
    <property type="project" value="InterPro"/>
</dbReference>
<dbReference type="InterPro" id="IPR036515">
    <property type="entry name" value="Transposase_17_sf"/>
</dbReference>
<protein>
    <recommendedName>
        <fullName evidence="1">Transposase IS200-like domain-containing protein</fullName>
    </recommendedName>
</protein>
<dbReference type="EMBL" id="PCQY01000009">
    <property type="protein sequence ID" value="PIP04780.1"/>
    <property type="molecule type" value="Genomic_DNA"/>
</dbReference>
<dbReference type="PANTHER" id="PTHR34322">
    <property type="entry name" value="TRANSPOSASE, Y1_TNP DOMAIN-CONTAINING"/>
    <property type="match status" value="1"/>
</dbReference>
<dbReference type="PANTHER" id="PTHR34322:SF2">
    <property type="entry name" value="TRANSPOSASE IS200-LIKE DOMAIN-CONTAINING PROTEIN"/>
    <property type="match status" value="1"/>
</dbReference>
<accession>A0A2G9XCS0</accession>
<feature type="domain" description="Transposase IS200-like" evidence="1">
    <location>
        <begin position="18"/>
        <end position="154"/>
    </location>
</feature>
<dbReference type="InterPro" id="IPR002686">
    <property type="entry name" value="Transposase_17"/>
</dbReference>
<dbReference type="Proteomes" id="UP000231388">
    <property type="component" value="Unassembled WGS sequence"/>
</dbReference>
<evidence type="ECO:0000313" key="3">
    <source>
        <dbReference type="Proteomes" id="UP000231388"/>
    </source>
</evidence>
<name>A0A2G9XCS0_UNCKA</name>
<dbReference type="GO" id="GO:0004803">
    <property type="term" value="F:transposase activity"/>
    <property type="evidence" value="ECO:0007669"/>
    <property type="project" value="InterPro"/>
</dbReference>
<dbReference type="Gene3D" id="3.30.70.1290">
    <property type="entry name" value="Transposase IS200-like"/>
    <property type="match status" value="1"/>
</dbReference>
<dbReference type="GO" id="GO:0003677">
    <property type="term" value="F:DNA binding"/>
    <property type="evidence" value="ECO:0007669"/>
    <property type="project" value="InterPro"/>
</dbReference>
<evidence type="ECO:0000313" key="2">
    <source>
        <dbReference type="EMBL" id="PIP04780.1"/>
    </source>
</evidence>
<organism evidence="2 3">
    <name type="scientific">candidate division WWE3 bacterium CG23_combo_of_CG06-09_8_20_14_all_40_14</name>
    <dbReference type="NCBI Taxonomy" id="1975095"/>
    <lineage>
        <taxon>Bacteria</taxon>
        <taxon>Katanobacteria</taxon>
    </lineage>
</organism>
<dbReference type="AlphaFoldDB" id="A0A2G9XCS0"/>
<proteinExistence type="predicted"/>
<dbReference type="Pfam" id="PF01797">
    <property type="entry name" value="Y1_Tnp"/>
    <property type="match status" value="1"/>
</dbReference>
<gene>
    <name evidence="2" type="ORF">COX53_00630</name>
</gene>
<comment type="caution">
    <text evidence="2">The sequence shown here is derived from an EMBL/GenBank/DDBJ whole genome shotgun (WGS) entry which is preliminary data.</text>
</comment>
<reference evidence="2 3" key="1">
    <citation type="submission" date="2017-09" db="EMBL/GenBank/DDBJ databases">
        <title>Depth-based differentiation of microbial function through sediment-hosted aquifers and enrichment of novel symbionts in the deep terrestrial subsurface.</title>
        <authorList>
            <person name="Probst A.J."/>
            <person name="Ladd B."/>
            <person name="Jarett J.K."/>
            <person name="Geller-Mcgrath D.E."/>
            <person name="Sieber C.M."/>
            <person name="Emerson J.B."/>
            <person name="Anantharaman K."/>
            <person name="Thomas B.C."/>
            <person name="Malmstrom R."/>
            <person name="Stieglmeier M."/>
            <person name="Klingl A."/>
            <person name="Woyke T."/>
            <person name="Ryan C.M."/>
            <person name="Banfield J.F."/>
        </authorList>
    </citation>
    <scope>NUCLEOTIDE SEQUENCE [LARGE SCALE GENOMIC DNA]</scope>
    <source>
        <strain evidence="2">CG23_combo_of_CG06-09_8_20_14_all_40_14</strain>
    </source>
</reference>
<dbReference type="SUPFAM" id="SSF143422">
    <property type="entry name" value="Transposase IS200-like"/>
    <property type="match status" value="1"/>
</dbReference>
<dbReference type="SMART" id="SM01321">
    <property type="entry name" value="Y1_Tnp"/>
    <property type="match status" value="1"/>
</dbReference>